<dbReference type="EMBL" id="CP027228">
    <property type="protein sequence ID" value="AVM47831.1"/>
    <property type="molecule type" value="Genomic_DNA"/>
</dbReference>
<feature type="domain" description="CobB/CobQ-like glutamine amidotransferase" evidence="2">
    <location>
        <begin position="5"/>
        <end position="190"/>
    </location>
</feature>
<organism evidence="3 4">
    <name type="scientific">Mogibacterium diversum</name>
    <dbReference type="NCBI Taxonomy" id="114527"/>
    <lineage>
        <taxon>Bacteria</taxon>
        <taxon>Bacillati</taxon>
        <taxon>Bacillota</taxon>
        <taxon>Clostridia</taxon>
        <taxon>Peptostreptococcales</taxon>
        <taxon>Anaerovoracaceae</taxon>
        <taxon>Mogibacterium</taxon>
    </lineage>
</organism>
<name>A0A2S0L3F6_9FIRM</name>
<accession>A0A2S0L3F6</accession>
<sequence length="239" mass="27703">MIIEMLYPELSNLYGDSANIKYLKDSFPEIEIIETNIGERPTFLNKGKVDLVYRGTMTERGQQLFIDNASMYVDEMKDAIEQGQRFLVTGNAVEVFGKYIIDKTGEKIDCLKVFNYHTERDILAKRFNSLYVGMYNDIKIVGFKSQFGHSFYDDEIEPLFDTIRGPGFNSKETREGIHYKNFMGTYLLGPLLILNPDFTIDFANEIGMSEFKPAFYDTAKAAYEMRLKQYTDDKTGFYY</sequence>
<dbReference type="GeneID" id="78391176"/>
<protein>
    <recommendedName>
        <fullName evidence="2">CobB/CobQ-like glutamine amidotransferase domain-containing protein</fullName>
    </recommendedName>
</protein>
<proteinExistence type="predicted"/>
<dbReference type="InterPro" id="IPR011698">
    <property type="entry name" value="GATase_3"/>
</dbReference>
<gene>
    <name evidence="3" type="ORF">C5Q96_02760</name>
</gene>
<evidence type="ECO:0000256" key="1">
    <source>
        <dbReference type="ARBA" id="ARBA00022962"/>
    </source>
</evidence>
<dbReference type="Pfam" id="PF07685">
    <property type="entry name" value="GATase_3"/>
    <property type="match status" value="1"/>
</dbReference>
<keyword evidence="4" id="KW-1185">Reference proteome</keyword>
<evidence type="ECO:0000313" key="3">
    <source>
        <dbReference type="EMBL" id="AVM47831.1"/>
    </source>
</evidence>
<evidence type="ECO:0000313" key="4">
    <source>
        <dbReference type="Proteomes" id="UP000237883"/>
    </source>
</evidence>
<dbReference type="RefSeq" id="WP_106056910.1">
    <property type="nucleotide sequence ID" value="NZ_CP027228.1"/>
</dbReference>
<dbReference type="GO" id="GO:0003824">
    <property type="term" value="F:catalytic activity"/>
    <property type="evidence" value="ECO:0007669"/>
    <property type="project" value="InterPro"/>
</dbReference>
<evidence type="ECO:0000259" key="2">
    <source>
        <dbReference type="Pfam" id="PF07685"/>
    </source>
</evidence>
<dbReference type="OrthoDB" id="9782045at2"/>
<dbReference type="Proteomes" id="UP000237883">
    <property type="component" value="Chromosome"/>
</dbReference>
<dbReference type="KEGG" id="mdv:C5Q96_02760"/>
<reference evidence="4" key="1">
    <citation type="submission" date="2018-02" db="EMBL/GenBank/DDBJ databases">
        <authorList>
            <person name="Holder M.E."/>
            <person name="Ajami N.J."/>
            <person name="Petrosino J.F."/>
        </authorList>
    </citation>
    <scope>NUCLEOTIDE SEQUENCE [LARGE SCALE GENOMIC DNA]</scope>
    <source>
        <strain evidence="4">CCUG 47132</strain>
    </source>
</reference>
<dbReference type="AlphaFoldDB" id="A0A2S0L3F6"/>
<keyword evidence="1" id="KW-0315">Glutamine amidotransferase</keyword>